<name>A0ABI7Y8H5_FELCA</name>
<evidence type="ECO:0000313" key="3">
    <source>
        <dbReference type="Proteomes" id="UP000823872"/>
    </source>
</evidence>
<dbReference type="GeneTree" id="ENSGT00390000007246"/>
<dbReference type="PANTHER" id="PTHR21393">
    <property type="entry name" value="MITOCHONDRIAL 28S RIBOSOMAL PROTEIN S27"/>
    <property type="match status" value="1"/>
</dbReference>
<accession>A0ABI7Y8H5</accession>
<dbReference type="InterPro" id="IPR034913">
    <property type="entry name" value="mS27/PTCD2"/>
</dbReference>
<reference evidence="2" key="3">
    <citation type="submission" date="2025-09" db="UniProtKB">
        <authorList>
            <consortium name="Ensembl"/>
        </authorList>
    </citation>
    <scope>IDENTIFICATION</scope>
    <source>
        <strain evidence="2">breed Abyssinian</strain>
    </source>
</reference>
<gene>
    <name evidence="2" type="primary">MRPS27</name>
</gene>
<comment type="subcellular location">
    <subcellularLocation>
        <location evidence="1">Mitochondrion</location>
    </subcellularLocation>
</comment>
<evidence type="ECO:0000313" key="2">
    <source>
        <dbReference type="Ensembl" id="ENSFCTP00005031110.1"/>
    </source>
</evidence>
<evidence type="ECO:0008006" key="4">
    <source>
        <dbReference type="Google" id="ProtNLM"/>
    </source>
</evidence>
<organism evidence="2 3">
    <name type="scientific">Felis catus</name>
    <name type="common">Cat</name>
    <name type="synonym">Felis silvestris catus</name>
    <dbReference type="NCBI Taxonomy" id="9685"/>
    <lineage>
        <taxon>Eukaryota</taxon>
        <taxon>Metazoa</taxon>
        <taxon>Chordata</taxon>
        <taxon>Craniata</taxon>
        <taxon>Vertebrata</taxon>
        <taxon>Euteleostomi</taxon>
        <taxon>Mammalia</taxon>
        <taxon>Eutheria</taxon>
        <taxon>Laurasiatheria</taxon>
        <taxon>Carnivora</taxon>
        <taxon>Feliformia</taxon>
        <taxon>Felidae</taxon>
        <taxon>Felinae</taxon>
        <taxon>Felis</taxon>
    </lineage>
</organism>
<sequence length="128" mass="14815">MAAPIARRWFLLARRVPLPPISLAGKRCLLSAAYVDSHKWEAREKEHCHLADLASLMDKTYERKLPVSSLTISRFVDNISSREEIDHAEYYLYNCEQSYCELQTHSPVCTKKKKLVHYSIICGSKRCE</sequence>
<keyword evidence="3" id="KW-1185">Reference proteome</keyword>
<reference evidence="2 3" key="1">
    <citation type="submission" date="2021-02" db="EMBL/GenBank/DDBJ databases">
        <title>Safari Cat Assemblies.</title>
        <authorList>
            <person name="Bredemeyer K.R."/>
            <person name="Murphy W.J."/>
        </authorList>
    </citation>
    <scope>NUCLEOTIDE SEQUENCE [LARGE SCALE GENOMIC DNA]</scope>
</reference>
<dbReference type="InterPro" id="IPR019266">
    <property type="entry name" value="Ribosomal_mS27"/>
</dbReference>
<reference evidence="2" key="2">
    <citation type="submission" date="2025-08" db="UniProtKB">
        <authorList>
            <consortium name="Ensembl"/>
        </authorList>
    </citation>
    <scope>IDENTIFICATION</scope>
    <source>
        <strain evidence="2">breed Abyssinian</strain>
    </source>
</reference>
<dbReference type="PANTHER" id="PTHR21393:SF0">
    <property type="entry name" value="SMALL RIBOSOMAL SUBUNIT PROTEIN MS27"/>
    <property type="match status" value="1"/>
</dbReference>
<proteinExistence type="predicted"/>
<dbReference type="Ensembl" id="ENSFCTT00005043718.1">
    <property type="protein sequence ID" value="ENSFCTP00005031110.1"/>
    <property type="gene ID" value="ENSFCTG00005015335.1"/>
</dbReference>
<protein>
    <recommendedName>
        <fullName evidence="4">Mitochondrial ribosomal protein S27</fullName>
    </recommendedName>
</protein>
<dbReference type="Proteomes" id="UP000823872">
    <property type="component" value="Chromosome A1"/>
</dbReference>
<evidence type="ECO:0000256" key="1">
    <source>
        <dbReference type="ARBA" id="ARBA00004173"/>
    </source>
</evidence>
<dbReference type="Pfam" id="PF10037">
    <property type="entry name" value="MRP-S27"/>
    <property type="match status" value="1"/>
</dbReference>